<dbReference type="Gene3D" id="3.30.40.10">
    <property type="entry name" value="Zinc/RING finger domain, C3HC4 (zinc finger)"/>
    <property type="match status" value="1"/>
</dbReference>
<evidence type="ECO:0000259" key="12">
    <source>
        <dbReference type="PROSITE" id="PS50234"/>
    </source>
</evidence>
<evidence type="ECO:0000256" key="5">
    <source>
        <dbReference type="ARBA" id="ARBA00022771"/>
    </source>
</evidence>
<feature type="zinc finger region" description="C4-type" evidence="11">
    <location>
        <begin position="273"/>
        <end position="290"/>
    </location>
</feature>
<dbReference type="GO" id="GO:0006357">
    <property type="term" value="P:regulation of transcription by RNA polymerase II"/>
    <property type="evidence" value="ECO:0007669"/>
    <property type="project" value="TreeGrafter"/>
</dbReference>
<dbReference type="NCBIfam" id="TIGR00622">
    <property type="entry name" value="ssl1"/>
    <property type="match status" value="1"/>
</dbReference>
<dbReference type="InterPro" id="IPR012170">
    <property type="entry name" value="TFIIH_SSL1/p44"/>
</dbReference>
<dbReference type="SMART" id="SM00327">
    <property type="entry name" value="VWA"/>
    <property type="match status" value="1"/>
</dbReference>
<dbReference type="GO" id="GO:0006289">
    <property type="term" value="P:nucleotide-excision repair"/>
    <property type="evidence" value="ECO:0007669"/>
    <property type="project" value="InterPro"/>
</dbReference>
<dbReference type="SMART" id="SM01047">
    <property type="entry name" value="C1_4"/>
    <property type="match status" value="1"/>
</dbReference>
<dbReference type="InterPro" id="IPR036465">
    <property type="entry name" value="vWFA_dom_sf"/>
</dbReference>
<feature type="domain" description="VWFA" evidence="12">
    <location>
        <begin position="52"/>
        <end position="226"/>
    </location>
</feature>
<dbReference type="Pfam" id="PF07975">
    <property type="entry name" value="C1_4"/>
    <property type="match status" value="1"/>
</dbReference>
<sequence length="370" mass="40588">MDGRNRWEGDLSRTWESLKEDEEGRLGVVGRRQQSRAGQEQEAAVRRNMIRYLYLVVDMSHSMGMRDFRPSRAGATQQLLKDFATRFFTQNPLSNLGVICTHDGVAEKLTDLSGNPRAHAEALSQKFTTSGEASLQNALEVACSLLKGIPDYGNREVLVVFSSLTSRDPADIFATIDKLRKHKIRVSVIHLAAEVHVMRSLVDKTGGSFGVARDFQHVKSLLMEHLVPPATPPQTDPDAEMVLMGFPSRIQQADAVLGYDSGAPAFLSVAFECPRCGTRTSELPSTCVVCTLPLISSPHLAQSYHHLSPLGVFHTSDEETASPCAGCGVDGPSERVVCGKCRGKFCLDCERFLQESLHNCPRCLELAGQC</sequence>
<dbReference type="InterPro" id="IPR046349">
    <property type="entry name" value="C1-like_sf"/>
</dbReference>
<gene>
    <name evidence="13" type="ORF">RMAR1173_LOCUS13954</name>
</gene>
<evidence type="ECO:0000256" key="1">
    <source>
        <dbReference type="ARBA" id="ARBA00004123"/>
    </source>
</evidence>
<evidence type="ECO:0000256" key="7">
    <source>
        <dbReference type="ARBA" id="ARBA00023015"/>
    </source>
</evidence>
<keyword evidence="3" id="KW-0479">Metal-binding</keyword>
<keyword evidence="7" id="KW-0805">Transcription regulation</keyword>
<dbReference type="FunFam" id="3.40.50.410:FF:000015">
    <property type="entry name" value="General transcription factor IIH subunit 2"/>
    <property type="match status" value="1"/>
</dbReference>
<keyword evidence="8" id="KW-0804">Transcription</keyword>
<keyword evidence="10" id="KW-0539">Nucleus</keyword>
<evidence type="ECO:0000256" key="8">
    <source>
        <dbReference type="ARBA" id="ARBA00023163"/>
    </source>
</evidence>
<evidence type="ECO:0000256" key="4">
    <source>
        <dbReference type="ARBA" id="ARBA00022763"/>
    </source>
</evidence>
<proteinExistence type="inferred from homology"/>
<dbReference type="SUPFAM" id="SSF53300">
    <property type="entry name" value="vWA-like"/>
    <property type="match status" value="1"/>
</dbReference>
<dbReference type="Pfam" id="PF04056">
    <property type="entry name" value="Ssl1"/>
    <property type="match status" value="1"/>
</dbReference>
<keyword evidence="4" id="KW-0227">DNA damage</keyword>
<protein>
    <recommendedName>
        <fullName evidence="12">VWFA domain-containing protein</fullName>
    </recommendedName>
</protein>
<evidence type="ECO:0000256" key="9">
    <source>
        <dbReference type="ARBA" id="ARBA00023204"/>
    </source>
</evidence>
<dbReference type="PROSITE" id="PS50234">
    <property type="entry name" value="VWFA"/>
    <property type="match status" value="1"/>
</dbReference>
<dbReference type="EMBL" id="HBHJ01021097">
    <property type="protein sequence ID" value="CAD9697653.1"/>
    <property type="molecule type" value="Transcribed_RNA"/>
</dbReference>
<evidence type="ECO:0000256" key="10">
    <source>
        <dbReference type="ARBA" id="ARBA00023242"/>
    </source>
</evidence>
<comment type="subcellular location">
    <subcellularLocation>
        <location evidence="1">Nucleus</location>
    </subcellularLocation>
</comment>
<reference evidence="13" key="1">
    <citation type="submission" date="2021-01" db="EMBL/GenBank/DDBJ databases">
        <authorList>
            <person name="Corre E."/>
            <person name="Pelletier E."/>
            <person name="Niang G."/>
            <person name="Scheremetjew M."/>
            <person name="Finn R."/>
            <person name="Kale V."/>
            <person name="Holt S."/>
            <person name="Cochrane G."/>
            <person name="Meng A."/>
            <person name="Brown T."/>
            <person name="Cohen L."/>
        </authorList>
    </citation>
    <scope>NUCLEOTIDE SEQUENCE</scope>
    <source>
        <strain evidence="13">CCMP1243</strain>
    </source>
</reference>
<evidence type="ECO:0000313" key="13">
    <source>
        <dbReference type="EMBL" id="CAD9697653.1"/>
    </source>
</evidence>
<organism evidence="13">
    <name type="scientific">Rhizochromulina marina</name>
    <dbReference type="NCBI Taxonomy" id="1034831"/>
    <lineage>
        <taxon>Eukaryota</taxon>
        <taxon>Sar</taxon>
        <taxon>Stramenopiles</taxon>
        <taxon>Ochrophyta</taxon>
        <taxon>Dictyochophyceae</taxon>
        <taxon>Rhizochromulinales</taxon>
        <taxon>Rhizochromulina</taxon>
    </lineage>
</organism>
<dbReference type="InterPro" id="IPR002035">
    <property type="entry name" value="VWF_A"/>
</dbReference>
<evidence type="ECO:0000256" key="11">
    <source>
        <dbReference type="PIRSR" id="PIRSR015919-1"/>
    </source>
</evidence>
<evidence type="ECO:0000256" key="6">
    <source>
        <dbReference type="ARBA" id="ARBA00022833"/>
    </source>
</evidence>
<evidence type="ECO:0000256" key="3">
    <source>
        <dbReference type="ARBA" id="ARBA00022723"/>
    </source>
</evidence>
<dbReference type="PANTHER" id="PTHR12695">
    <property type="entry name" value="GENERAL TRANSCRIPTION FACTOR IIH SUBUNIT 2"/>
    <property type="match status" value="1"/>
</dbReference>
<keyword evidence="6" id="KW-0862">Zinc</keyword>
<dbReference type="GO" id="GO:0006351">
    <property type="term" value="P:DNA-templated transcription"/>
    <property type="evidence" value="ECO:0007669"/>
    <property type="project" value="InterPro"/>
</dbReference>
<evidence type="ECO:0000256" key="2">
    <source>
        <dbReference type="ARBA" id="ARBA00006092"/>
    </source>
</evidence>
<comment type="similarity">
    <text evidence="2">Belongs to the GTF2H2 family.</text>
</comment>
<dbReference type="InterPro" id="IPR013083">
    <property type="entry name" value="Znf_RING/FYVE/PHD"/>
</dbReference>
<accession>A0A7S2SEF9</accession>
<dbReference type="InterPro" id="IPR004595">
    <property type="entry name" value="TFIIH_C1-like_dom"/>
</dbReference>
<dbReference type="GO" id="GO:0005675">
    <property type="term" value="C:transcription factor TFIIH holo complex"/>
    <property type="evidence" value="ECO:0007669"/>
    <property type="project" value="TreeGrafter"/>
</dbReference>
<dbReference type="Gene3D" id="3.40.50.410">
    <property type="entry name" value="von Willebrand factor, type A domain"/>
    <property type="match status" value="1"/>
</dbReference>
<keyword evidence="9" id="KW-0234">DNA repair</keyword>
<dbReference type="PIRSF" id="PIRSF015919">
    <property type="entry name" value="TFIIH_SSL1"/>
    <property type="match status" value="1"/>
</dbReference>
<dbReference type="AlphaFoldDB" id="A0A7S2SEF9"/>
<dbReference type="InterPro" id="IPR007198">
    <property type="entry name" value="Ssl1-like"/>
</dbReference>
<dbReference type="GO" id="GO:0008270">
    <property type="term" value="F:zinc ion binding"/>
    <property type="evidence" value="ECO:0007669"/>
    <property type="project" value="UniProtKB-KW"/>
</dbReference>
<keyword evidence="5" id="KW-0863">Zinc-finger</keyword>
<dbReference type="GO" id="GO:0000439">
    <property type="term" value="C:transcription factor TFIIH core complex"/>
    <property type="evidence" value="ECO:0007669"/>
    <property type="project" value="InterPro"/>
</dbReference>
<dbReference type="PANTHER" id="PTHR12695:SF2">
    <property type="entry name" value="GENERAL TRANSCRIPTION FACTOR IIH SUBUNIT 2-RELATED"/>
    <property type="match status" value="1"/>
</dbReference>
<dbReference type="SUPFAM" id="SSF57889">
    <property type="entry name" value="Cysteine-rich domain"/>
    <property type="match status" value="1"/>
</dbReference>
<name>A0A7S2SEF9_9STRA</name>